<proteinExistence type="predicted"/>
<feature type="non-terminal residue" evidence="2">
    <location>
        <position position="1"/>
    </location>
</feature>
<reference evidence="2 3" key="1">
    <citation type="submission" date="2020-06" db="EMBL/GenBank/DDBJ databases">
        <title>Transcriptomic and genomic resources for Thalictrum thalictroides and T. hernandezii: Facilitating candidate gene discovery in an emerging model plant lineage.</title>
        <authorList>
            <person name="Arias T."/>
            <person name="Riano-Pachon D.M."/>
            <person name="Di Stilio V.S."/>
        </authorList>
    </citation>
    <scope>NUCLEOTIDE SEQUENCE [LARGE SCALE GENOMIC DNA]</scope>
    <source>
        <strain evidence="3">cv. WT478/WT964</strain>
        <tissue evidence="2">Leaves</tissue>
    </source>
</reference>
<dbReference type="EMBL" id="JABWDY010028786">
    <property type="protein sequence ID" value="KAF5186833.1"/>
    <property type="molecule type" value="Genomic_DNA"/>
</dbReference>
<dbReference type="InterPro" id="IPR050942">
    <property type="entry name" value="F-box_BR-signaling"/>
</dbReference>
<sequence>VINHRICGSCKGGWLVTVHEDREIQEKNKNCLYYAIGVRTSEGCTIVVKVIMSCSHVKKAIVMVLQGFPKKLAFCRIGKDTKWNIVNGDDNARLVDVTFYQGKFYTVRNSGKLLLVARSRYEPEVDYDLLEEDYLISYERKSFTVYKLNFNAPKWVKVSYLGKYCPLFVGFNQSFSFKTSDFPGCKGNCVYFSDDYVDHCYEEPVGVYNLGHRIVQKCYPK</sequence>
<evidence type="ECO:0000313" key="2">
    <source>
        <dbReference type="EMBL" id="KAF5186833.1"/>
    </source>
</evidence>
<dbReference type="OrthoDB" id="642536at2759"/>
<dbReference type="AlphaFoldDB" id="A0A7J6VPL3"/>
<keyword evidence="3" id="KW-1185">Reference proteome</keyword>
<dbReference type="PANTHER" id="PTHR44259">
    <property type="entry name" value="OS07G0183000 PROTEIN-RELATED"/>
    <property type="match status" value="1"/>
</dbReference>
<accession>A0A7J6VPL3</accession>
<evidence type="ECO:0000259" key="1">
    <source>
        <dbReference type="Pfam" id="PF03478"/>
    </source>
</evidence>
<name>A0A7J6VPL3_THATH</name>
<dbReference type="Proteomes" id="UP000554482">
    <property type="component" value="Unassembled WGS sequence"/>
</dbReference>
<feature type="domain" description="KIB1-4 beta-propeller" evidence="1">
    <location>
        <begin position="4"/>
        <end position="209"/>
    </location>
</feature>
<comment type="caution">
    <text evidence="2">The sequence shown here is derived from an EMBL/GenBank/DDBJ whole genome shotgun (WGS) entry which is preliminary data.</text>
</comment>
<protein>
    <recommendedName>
        <fullName evidence="1">KIB1-4 beta-propeller domain-containing protein</fullName>
    </recommendedName>
</protein>
<gene>
    <name evidence="2" type="ORF">FRX31_023580</name>
</gene>
<dbReference type="Pfam" id="PF03478">
    <property type="entry name" value="Beta-prop_KIB1-4"/>
    <property type="match status" value="1"/>
</dbReference>
<evidence type="ECO:0000313" key="3">
    <source>
        <dbReference type="Proteomes" id="UP000554482"/>
    </source>
</evidence>
<organism evidence="2 3">
    <name type="scientific">Thalictrum thalictroides</name>
    <name type="common">Rue-anemone</name>
    <name type="synonym">Anemone thalictroides</name>
    <dbReference type="NCBI Taxonomy" id="46969"/>
    <lineage>
        <taxon>Eukaryota</taxon>
        <taxon>Viridiplantae</taxon>
        <taxon>Streptophyta</taxon>
        <taxon>Embryophyta</taxon>
        <taxon>Tracheophyta</taxon>
        <taxon>Spermatophyta</taxon>
        <taxon>Magnoliopsida</taxon>
        <taxon>Ranunculales</taxon>
        <taxon>Ranunculaceae</taxon>
        <taxon>Thalictroideae</taxon>
        <taxon>Thalictrum</taxon>
    </lineage>
</organism>
<dbReference type="InterPro" id="IPR005174">
    <property type="entry name" value="KIB1-4_b-propeller"/>
</dbReference>